<reference evidence="10 11" key="1">
    <citation type="submission" date="2019-12" db="EMBL/GenBank/DDBJ databases">
        <title>Chromosome-level assembly of the Caenorhabditis remanei genome.</title>
        <authorList>
            <person name="Teterina A.A."/>
            <person name="Willis J.H."/>
            <person name="Phillips P.C."/>
        </authorList>
    </citation>
    <scope>NUCLEOTIDE SEQUENCE [LARGE SCALE GENOMIC DNA]</scope>
    <source>
        <strain evidence="10 11">PX506</strain>
        <tissue evidence="10">Whole organism</tissue>
    </source>
</reference>
<feature type="domain" description="Thioredoxin" evidence="9">
    <location>
        <begin position="460"/>
        <end position="630"/>
    </location>
</feature>
<dbReference type="GeneID" id="9821121"/>
<dbReference type="PANTHER" id="PTHR13871:SF103">
    <property type="entry name" value="THIOREDOXIN DOMAIN-CONTAINING PROTEIN"/>
    <property type="match status" value="1"/>
</dbReference>
<dbReference type="CTD" id="9821121"/>
<evidence type="ECO:0000256" key="1">
    <source>
        <dbReference type="ARBA" id="ARBA00012612"/>
    </source>
</evidence>
<evidence type="ECO:0000256" key="4">
    <source>
        <dbReference type="ARBA" id="ARBA00023027"/>
    </source>
</evidence>
<dbReference type="GO" id="GO:0047134">
    <property type="term" value="F:protein-disulfide reductase [NAD(P)H] activity"/>
    <property type="evidence" value="ECO:0007669"/>
    <property type="project" value="UniProtKB-EC"/>
</dbReference>
<protein>
    <recommendedName>
        <fullName evidence="1">protein-disulfide reductase</fullName>
        <ecNumber evidence="1">1.8.1.8</ecNumber>
    </recommendedName>
</protein>
<dbReference type="Gene3D" id="3.40.30.10">
    <property type="entry name" value="Glutaredoxin"/>
    <property type="match status" value="1"/>
</dbReference>
<keyword evidence="3" id="KW-0560">Oxidoreductase</keyword>
<gene>
    <name evidence="10" type="ORF">GCK72_000567</name>
</gene>
<dbReference type="Proteomes" id="UP000483820">
    <property type="component" value="Chromosome I"/>
</dbReference>
<dbReference type="PANTHER" id="PTHR13871">
    <property type="entry name" value="THIOREDOXIN"/>
    <property type="match status" value="1"/>
</dbReference>
<keyword evidence="2" id="KW-0677">Repeat</keyword>
<evidence type="ECO:0000256" key="3">
    <source>
        <dbReference type="ARBA" id="ARBA00023002"/>
    </source>
</evidence>
<evidence type="ECO:0000256" key="6">
    <source>
        <dbReference type="ARBA" id="ARBA00047388"/>
    </source>
</evidence>
<dbReference type="AlphaFoldDB" id="A0A6A5HQ71"/>
<comment type="catalytic activity">
    <reaction evidence="7">
        <text>[protein]-dithiol + NADP(+) = [protein]-disulfide + NADPH + H(+)</text>
        <dbReference type="Rhea" id="RHEA:18753"/>
        <dbReference type="Rhea" id="RHEA-COMP:10593"/>
        <dbReference type="Rhea" id="RHEA-COMP:10594"/>
        <dbReference type="ChEBI" id="CHEBI:15378"/>
        <dbReference type="ChEBI" id="CHEBI:29950"/>
        <dbReference type="ChEBI" id="CHEBI:50058"/>
        <dbReference type="ChEBI" id="CHEBI:57783"/>
        <dbReference type="ChEBI" id="CHEBI:58349"/>
        <dbReference type="EC" id="1.8.1.8"/>
    </reaction>
</comment>
<proteinExistence type="inferred from homology"/>
<comment type="catalytic activity">
    <reaction evidence="6">
        <text>[protein]-dithiol + NAD(+) = [protein]-disulfide + NADH + H(+)</text>
        <dbReference type="Rhea" id="RHEA:18749"/>
        <dbReference type="Rhea" id="RHEA-COMP:10593"/>
        <dbReference type="Rhea" id="RHEA-COMP:10594"/>
        <dbReference type="ChEBI" id="CHEBI:15378"/>
        <dbReference type="ChEBI" id="CHEBI:29950"/>
        <dbReference type="ChEBI" id="CHEBI:50058"/>
        <dbReference type="ChEBI" id="CHEBI:57540"/>
        <dbReference type="ChEBI" id="CHEBI:57945"/>
        <dbReference type="EC" id="1.8.1.8"/>
    </reaction>
</comment>
<evidence type="ECO:0000259" key="9">
    <source>
        <dbReference type="PROSITE" id="PS51352"/>
    </source>
</evidence>
<keyword evidence="4" id="KW-0520">NAD</keyword>
<dbReference type="SUPFAM" id="SSF52833">
    <property type="entry name" value="Thioredoxin-like"/>
    <property type="match status" value="1"/>
</dbReference>
<dbReference type="InterPro" id="IPR013766">
    <property type="entry name" value="Thioredoxin_domain"/>
</dbReference>
<dbReference type="EMBL" id="WUAV01000001">
    <property type="protein sequence ID" value="KAF1768754.1"/>
    <property type="molecule type" value="Genomic_DNA"/>
</dbReference>
<dbReference type="InterPro" id="IPR052259">
    <property type="entry name" value="Nucleoredoxin-like"/>
</dbReference>
<name>A0A6A5HQ71_CAERE</name>
<evidence type="ECO:0000313" key="11">
    <source>
        <dbReference type="Proteomes" id="UP000483820"/>
    </source>
</evidence>
<dbReference type="Pfam" id="PF13905">
    <property type="entry name" value="Thioredoxin_8"/>
    <property type="match status" value="1"/>
</dbReference>
<accession>A0A6A5HQ71</accession>
<comment type="similarity">
    <text evidence="5">Belongs to the nucleoredoxin family.</text>
</comment>
<comment type="caution">
    <text evidence="10">The sequence shown here is derived from an EMBL/GenBank/DDBJ whole genome shotgun (WGS) entry which is preliminary data.</text>
</comment>
<dbReference type="KEGG" id="crq:GCK72_000567"/>
<organism evidence="10 11">
    <name type="scientific">Caenorhabditis remanei</name>
    <name type="common">Caenorhabditis vulgaris</name>
    <dbReference type="NCBI Taxonomy" id="31234"/>
    <lineage>
        <taxon>Eukaryota</taxon>
        <taxon>Metazoa</taxon>
        <taxon>Ecdysozoa</taxon>
        <taxon>Nematoda</taxon>
        <taxon>Chromadorea</taxon>
        <taxon>Rhabditida</taxon>
        <taxon>Rhabditina</taxon>
        <taxon>Rhabditomorpha</taxon>
        <taxon>Rhabditoidea</taxon>
        <taxon>Rhabditidae</taxon>
        <taxon>Peloderinae</taxon>
        <taxon>Caenorhabditis</taxon>
    </lineage>
</organism>
<dbReference type="PROSITE" id="PS51352">
    <property type="entry name" value="THIOREDOXIN_2"/>
    <property type="match status" value="1"/>
</dbReference>
<evidence type="ECO:0000256" key="8">
    <source>
        <dbReference type="SAM" id="MobiDB-lite"/>
    </source>
</evidence>
<dbReference type="EC" id="1.8.1.8" evidence="1"/>
<evidence type="ECO:0000313" key="10">
    <source>
        <dbReference type="EMBL" id="KAF1768754.1"/>
    </source>
</evidence>
<evidence type="ECO:0000256" key="5">
    <source>
        <dbReference type="ARBA" id="ARBA00025782"/>
    </source>
</evidence>
<dbReference type="RefSeq" id="XP_003109457.2">
    <property type="nucleotide sequence ID" value="XM_003109409.2"/>
</dbReference>
<dbReference type="InterPro" id="IPR036249">
    <property type="entry name" value="Thioredoxin-like_sf"/>
</dbReference>
<evidence type="ECO:0000256" key="2">
    <source>
        <dbReference type="ARBA" id="ARBA00022737"/>
    </source>
</evidence>
<dbReference type="InterPro" id="IPR012336">
    <property type="entry name" value="Thioredoxin-like_fold"/>
</dbReference>
<sequence>MNEANRSTRVVELFPKGHDPAVNTNDPNVAQFSVIPGIQEEIIGFIRKKLLNSIQLQQFIVEREIEFNEKYIGLLTENNTSRYNNHNDLEEECQLNLRTEERETQLETFRNRLNGLRTQLQNLGRREQKACDYLSQPVAQFSVFGCPDSETNRYKITEKSWICSVNKSISLQKIQLICEKLTEVEVEMEATFWSKEVYCLLEKLNKKEKSVAIGVIIDMADWASSLRTYLVTLLCYLLEKEDVADTVTKCFEEFIEKDNEIETVMAITRVMVSIFLHLNASGNDKQETFGLVILKGIIELCDSSELNPSHLMVLIKTIESIGSKLESVSNVKFQEVSTRIESKIHILKRSQQSRARRVLKMESPPASSPPIPEVPIPSSSSLPIPELSSTLSSARVSIRNLTIIEHMDGYDENSVNEVLAKQERERLEKEIRLRVEAEYREKEAKRIAEEEARRNLERMQLESRQRQEKEAEEARKQLKKEYRRNNPCTFLKNVQLYMHTRPNEAFNEHVFDGRIMGFYFSGAWCPGCLWFTPVLRNFYSQVEEDFEILFISADETEQQMKLYQQQYHGNWFHLPYKSQLANHFDSAFTVKKIPTLVIMKPNGVILNPDAGQEIQNCQNPKELVNRWKNS</sequence>
<evidence type="ECO:0000256" key="7">
    <source>
        <dbReference type="ARBA" id="ARBA00047804"/>
    </source>
</evidence>
<feature type="region of interest" description="Disordered" evidence="8">
    <location>
        <begin position="458"/>
        <end position="478"/>
    </location>
</feature>